<keyword evidence="16" id="KW-0175">Coiled coil</keyword>
<sequence length="734" mass="80309">MNILSSKIGSGMPEAGSDSRNSAESVSPLRDYLRIALRWRWVILGAIVSAVLLSLIITLLMTPKFTATSTIEISRDGDQVTNFQGVQRDVSVADQEFYQTQYGLLRSRSLSERVATELRLVDDPSFFGMFDHDDNGNAFRLTNGRYSAAGRAYRRRMAGEILLRNLSVDPTRLSRLVDIHFTSPSAPFSAKVANAWADNFIKVNLERKVQATSYGRDVLQQQLADYKQKLDDSQRQLVAYASKEQIINLPGTPGENGAAGQERSIVSDDLAALNAALSKATADRIEAEARYRLAGGSGASTEALNNFAINNLRQRRAELAAQYQQMMVQFEPTYPAAVALKSQIDQLDKSISREEARVSQSLESDYQQAKKRERVLQSKVDSLKGSYLDLRRRSIQYNIFQQEVDTNRALYDGLLQRFKEIGVAGGVGVNNISIVDTAQVPDKPSSPRLLLNIAVSLVLGSVLGAALAFGLEQLDETITDPSEVERRLGLPLLGSIPRVEHETPKEALQDRKSDLVEAYLAVQTSLAFTTEHGVPRAIAVTSTRPAEGKSTTALALATTLARGGRKVLLIDGDMRSPSVHQLGGVGHERGLSNFLAGEEDISSLTFEMSDLGIFAMTAGPIPPNAAELLTGSRLSNLLTRLRDTYDHVVIDSPPVMGLADAPLIATRVEGIIYVVESRGIRVNQVKTAISRLEAGNAHIFGGVLTKFDARKVAYGYGYDYGYSYGRSDERAEEA</sequence>
<dbReference type="GO" id="GO:0005524">
    <property type="term" value="F:ATP binding"/>
    <property type="evidence" value="ECO:0007669"/>
    <property type="project" value="UniProtKB-KW"/>
</dbReference>
<evidence type="ECO:0000256" key="4">
    <source>
        <dbReference type="ARBA" id="ARBA00011903"/>
    </source>
</evidence>
<evidence type="ECO:0000256" key="12">
    <source>
        <dbReference type="ARBA" id="ARBA00022989"/>
    </source>
</evidence>
<keyword evidence="12 18" id="KW-1133">Transmembrane helix</keyword>
<dbReference type="OrthoDB" id="230260at2"/>
<feature type="domain" description="Tyrosine-protein kinase G-rich" evidence="21">
    <location>
        <begin position="401"/>
        <end position="469"/>
    </location>
</feature>
<dbReference type="EC" id="2.7.10.2" evidence="4"/>
<dbReference type="InterPro" id="IPR005702">
    <property type="entry name" value="Wzc-like_C"/>
</dbReference>
<name>A0A845AGK6_9SPHN</name>
<dbReference type="InterPro" id="IPR025669">
    <property type="entry name" value="AAA_dom"/>
</dbReference>
<dbReference type="SUPFAM" id="SSF52540">
    <property type="entry name" value="P-loop containing nucleoside triphosphate hydrolases"/>
    <property type="match status" value="1"/>
</dbReference>
<dbReference type="EMBL" id="WTYA01000002">
    <property type="protein sequence ID" value="MXP27955.1"/>
    <property type="molecule type" value="Genomic_DNA"/>
</dbReference>
<dbReference type="Gene3D" id="3.40.50.300">
    <property type="entry name" value="P-loop containing nucleotide triphosphate hydrolases"/>
    <property type="match status" value="1"/>
</dbReference>
<dbReference type="GO" id="GO:0005886">
    <property type="term" value="C:plasma membrane"/>
    <property type="evidence" value="ECO:0007669"/>
    <property type="project" value="UniProtKB-SubCell"/>
</dbReference>
<keyword evidence="7 22" id="KW-0808">Transferase</keyword>
<evidence type="ECO:0000259" key="19">
    <source>
        <dbReference type="Pfam" id="PF02706"/>
    </source>
</evidence>
<dbReference type="CDD" id="cd05387">
    <property type="entry name" value="BY-kinase"/>
    <property type="match status" value="1"/>
</dbReference>
<feature type="domain" description="AAA" evidence="20">
    <location>
        <begin position="536"/>
        <end position="659"/>
    </location>
</feature>
<reference evidence="22 23" key="1">
    <citation type="submission" date="2019-12" db="EMBL/GenBank/DDBJ databases">
        <title>Genomic-based taxomic classification of the family Erythrobacteraceae.</title>
        <authorList>
            <person name="Xu L."/>
        </authorList>
    </citation>
    <scope>NUCLEOTIDE SEQUENCE [LARGE SCALE GENOMIC DNA]</scope>
    <source>
        <strain evidence="22 23">KEMB 9005-328</strain>
    </source>
</reference>
<feature type="region of interest" description="Disordered" evidence="17">
    <location>
        <begin position="1"/>
        <end position="24"/>
    </location>
</feature>
<dbReference type="RefSeq" id="WP_160752246.1">
    <property type="nucleotide sequence ID" value="NZ_WTYA01000002.1"/>
</dbReference>
<keyword evidence="8 18" id="KW-0812">Transmembrane</keyword>
<keyword evidence="5" id="KW-1003">Cell membrane</keyword>
<comment type="caution">
    <text evidence="22">The sequence shown here is derived from an EMBL/GenBank/DDBJ whole genome shotgun (WGS) entry which is preliminary data.</text>
</comment>
<dbReference type="Pfam" id="PF13614">
    <property type="entry name" value="AAA_31"/>
    <property type="match status" value="1"/>
</dbReference>
<comment type="similarity">
    <text evidence="3">Belongs to the etk/wzc family.</text>
</comment>
<comment type="catalytic activity">
    <reaction evidence="15">
        <text>L-tyrosyl-[protein] + ATP = O-phospho-L-tyrosyl-[protein] + ADP + H(+)</text>
        <dbReference type="Rhea" id="RHEA:10596"/>
        <dbReference type="Rhea" id="RHEA-COMP:10136"/>
        <dbReference type="Rhea" id="RHEA-COMP:20101"/>
        <dbReference type="ChEBI" id="CHEBI:15378"/>
        <dbReference type="ChEBI" id="CHEBI:30616"/>
        <dbReference type="ChEBI" id="CHEBI:46858"/>
        <dbReference type="ChEBI" id="CHEBI:61978"/>
        <dbReference type="ChEBI" id="CHEBI:456216"/>
        <dbReference type="EC" id="2.7.10.2"/>
    </reaction>
</comment>
<dbReference type="InterPro" id="IPR050445">
    <property type="entry name" value="Bact_polysacc_biosynth/exp"/>
</dbReference>
<keyword evidence="9" id="KW-0547">Nucleotide-binding</keyword>
<evidence type="ECO:0000256" key="17">
    <source>
        <dbReference type="SAM" id="MobiDB-lite"/>
    </source>
</evidence>
<accession>A0A845AGK6</accession>
<evidence type="ECO:0000256" key="6">
    <source>
        <dbReference type="ARBA" id="ARBA00022519"/>
    </source>
</evidence>
<evidence type="ECO:0000256" key="7">
    <source>
        <dbReference type="ARBA" id="ARBA00022679"/>
    </source>
</evidence>
<evidence type="ECO:0000256" key="9">
    <source>
        <dbReference type="ARBA" id="ARBA00022741"/>
    </source>
</evidence>
<evidence type="ECO:0000259" key="21">
    <source>
        <dbReference type="Pfam" id="PF13807"/>
    </source>
</evidence>
<evidence type="ECO:0000256" key="13">
    <source>
        <dbReference type="ARBA" id="ARBA00023136"/>
    </source>
</evidence>
<gene>
    <name evidence="22" type="ORF">GRI58_03850</name>
</gene>
<evidence type="ECO:0000256" key="15">
    <source>
        <dbReference type="ARBA" id="ARBA00051245"/>
    </source>
</evidence>
<comment type="subcellular location">
    <subcellularLocation>
        <location evidence="1">Cell inner membrane</location>
        <topology evidence="1">Multi-pass membrane protein</topology>
    </subcellularLocation>
</comment>
<comment type="similarity">
    <text evidence="2">Belongs to the CpsD/CapB family.</text>
</comment>
<evidence type="ECO:0000259" key="20">
    <source>
        <dbReference type="Pfam" id="PF13614"/>
    </source>
</evidence>
<keyword evidence="14" id="KW-0829">Tyrosine-protein kinase</keyword>
<evidence type="ECO:0000256" key="18">
    <source>
        <dbReference type="SAM" id="Phobius"/>
    </source>
</evidence>
<dbReference type="InterPro" id="IPR027417">
    <property type="entry name" value="P-loop_NTPase"/>
</dbReference>
<evidence type="ECO:0000256" key="11">
    <source>
        <dbReference type="ARBA" id="ARBA00022840"/>
    </source>
</evidence>
<dbReference type="PANTHER" id="PTHR32309:SF13">
    <property type="entry name" value="FERRIC ENTEROBACTIN TRANSPORT PROTEIN FEPE"/>
    <property type="match status" value="1"/>
</dbReference>
<feature type="transmembrane region" description="Helical" evidence="18">
    <location>
        <begin position="39"/>
        <end position="61"/>
    </location>
</feature>
<proteinExistence type="inferred from homology"/>
<feature type="coiled-coil region" evidence="16">
    <location>
        <begin position="270"/>
        <end position="379"/>
    </location>
</feature>
<dbReference type="InterPro" id="IPR003856">
    <property type="entry name" value="LPS_length_determ_N"/>
</dbReference>
<evidence type="ECO:0000256" key="2">
    <source>
        <dbReference type="ARBA" id="ARBA00007316"/>
    </source>
</evidence>
<keyword evidence="10 22" id="KW-0418">Kinase</keyword>
<dbReference type="PANTHER" id="PTHR32309">
    <property type="entry name" value="TYROSINE-PROTEIN KINASE"/>
    <property type="match status" value="1"/>
</dbReference>
<evidence type="ECO:0000256" key="14">
    <source>
        <dbReference type="ARBA" id="ARBA00023137"/>
    </source>
</evidence>
<evidence type="ECO:0000256" key="10">
    <source>
        <dbReference type="ARBA" id="ARBA00022777"/>
    </source>
</evidence>
<evidence type="ECO:0000256" key="16">
    <source>
        <dbReference type="SAM" id="Coils"/>
    </source>
</evidence>
<organism evidence="22 23">
    <name type="scientific">Qipengyuania algicida</name>
    <dbReference type="NCBI Taxonomy" id="1836209"/>
    <lineage>
        <taxon>Bacteria</taxon>
        <taxon>Pseudomonadati</taxon>
        <taxon>Pseudomonadota</taxon>
        <taxon>Alphaproteobacteria</taxon>
        <taxon>Sphingomonadales</taxon>
        <taxon>Erythrobacteraceae</taxon>
        <taxon>Qipengyuania</taxon>
    </lineage>
</organism>
<dbReference type="AlphaFoldDB" id="A0A845AGK6"/>
<feature type="coiled-coil region" evidence="16">
    <location>
        <begin position="216"/>
        <end position="243"/>
    </location>
</feature>
<evidence type="ECO:0000313" key="23">
    <source>
        <dbReference type="Proteomes" id="UP000439780"/>
    </source>
</evidence>
<keyword evidence="11" id="KW-0067">ATP-binding</keyword>
<dbReference type="NCBIfam" id="TIGR01007">
    <property type="entry name" value="eps_fam"/>
    <property type="match status" value="1"/>
</dbReference>
<dbReference type="Pfam" id="PF13807">
    <property type="entry name" value="GNVR"/>
    <property type="match status" value="1"/>
</dbReference>
<dbReference type="InterPro" id="IPR032807">
    <property type="entry name" value="GNVR"/>
</dbReference>
<keyword evidence="23" id="KW-1185">Reference proteome</keyword>
<evidence type="ECO:0000256" key="5">
    <source>
        <dbReference type="ARBA" id="ARBA00022475"/>
    </source>
</evidence>
<evidence type="ECO:0000313" key="22">
    <source>
        <dbReference type="EMBL" id="MXP27955.1"/>
    </source>
</evidence>
<feature type="domain" description="Polysaccharide chain length determinant N-terminal" evidence="19">
    <location>
        <begin position="29"/>
        <end position="118"/>
    </location>
</feature>
<evidence type="ECO:0000256" key="3">
    <source>
        <dbReference type="ARBA" id="ARBA00008883"/>
    </source>
</evidence>
<dbReference type="Proteomes" id="UP000439780">
    <property type="component" value="Unassembled WGS sequence"/>
</dbReference>
<evidence type="ECO:0000256" key="1">
    <source>
        <dbReference type="ARBA" id="ARBA00004429"/>
    </source>
</evidence>
<keyword evidence="6" id="KW-0997">Cell inner membrane</keyword>
<protein>
    <recommendedName>
        <fullName evidence="4">non-specific protein-tyrosine kinase</fullName>
        <ecNumber evidence="4">2.7.10.2</ecNumber>
    </recommendedName>
</protein>
<dbReference type="Pfam" id="PF02706">
    <property type="entry name" value="Wzz"/>
    <property type="match status" value="1"/>
</dbReference>
<dbReference type="GO" id="GO:0004715">
    <property type="term" value="F:non-membrane spanning protein tyrosine kinase activity"/>
    <property type="evidence" value="ECO:0007669"/>
    <property type="project" value="UniProtKB-EC"/>
</dbReference>
<keyword evidence="13 18" id="KW-0472">Membrane</keyword>
<evidence type="ECO:0000256" key="8">
    <source>
        <dbReference type="ARBA" id="ARBA00022692"/>
    </source>
</evidence>